<comment type="cofactor">
    <cofactor evidence="1">
        <name>heme</name>
        <dbReference type="ChEBI" id="CHEBI:30413"/>
    </cofactor>
</comment>
<evidence type="ECO:0008006" key="17">
    <source>
        <dbReference type="Google" id="ProtNLM"/>
    </source>
</evidence>
<dbReference type="PRINTS" id="PR00385">
    <property type="entry name" value="P450"/>
</dbReference>
<keyword evidence="10 13" id="KW-0408">Iron</keyword>
<keyword evidence="7" id="KW-0256">Endoplasmic reticulum</keyword>
<accession>A0ABP1NA12</accession>
<keyword evidence="16" id="KW-1185">Reference proteome</keyword>
<evidence type="ECO:0000256" key="3">
    <source>
        <dbReference type="ARBA" id="ARBA00004406"/>
    </source>
</evidence>
<dbReference type="SUPFAM" id="SSF48264">
    <property type="entry name" value="Cytochrome P450"/>
    <property type="match status" value="1"/>
</dbReference>
<evidence type="ECO:0000256" key="13">
    <source>
        <dbReference type="RuleBase" id="RU000461"/>
    </source>
</evidence>
<dbReference type="InterPro" id="IPR001128">
    <property type="entry name" value="Cyt_P450"/>
</dbReference>
<gene>
    <name evidence="15" type="ORF">XYLVIOL_LOCUS2373</name>
</gene>
<proteinExistence type="inferred from homology"/>
<keyword evidence="11 13" id="KW-0503">Monooxygenase</keyword>
<evidence type="ECO:0000256" key="14">
    <source>
        <dbReference type="SAM" id="Phobius"/>
    </source>
</evidence>
<keyword evidence="12 14" id="KW-0472">Membrane</keyword>
<dbReference type="Gene3D" id="1.10.630.10">
    <property type="entry name" value="Cytochrome P450"/>
    <property type="match status" value="1"/>
</dbReference>
<dbReference type="InterPro" id="IPR050476">
    <property type="entry name" value="Insect_CytP450_Detox"/>
</dbReference>
<dbReference type="InterPro" id="IPR017972">
    <property type="entry name" value="Cyt_P450_CS"/>
</dbReference>
<evidence type="ECO:0000256" key="8">
    <source>
        <dbReference type="ARBA" id="ARBA00022848"/>
    </source>
</evidence>
<feature type="transmembrane region" description="Helical" evidence="14">
    <location>
        <begin position="6"/>
        <end position="22"/>
    </location>
</feature>
<dbReference type="InterPro" id="IPR036396">
    <property type="entry name" value="Cyt_P450_sf"/>
</dbReference>
<dbReference type="PANTHER" id="PTHR24292">
    <property type="entry name" value="CYTOCHROME P450"/>
    <property type="match status" value="1"/>
</dbReference>
<evidence type="ECO:0000256" key="12">
    <source>
        <dbReference type="ARBA" id="ARBA00023136"/>
    </source>
</evidence>
<keyword evidence="5 13" id="KW-0349">Heme</keyword>
<dbReference type="Pfam" id="PF00067">
    <property type="entry name" value="p450"/>
    <property type="match status" value="1"/>
</dbReference>
<comment type="subcellular location">
    <subcellularLocation>
        <location evidence="3">Endoplasmic reticulum membrane</location>
        <topology evidence="3">Peripheral membrane protein</topology>
    </subcellularLocation>
    <subcellularLocation>
        <location evidence="2">Microsome membrane</location>
        <topology evidence="2">Peripheral membrane protein</topology>
    </subcellularLocation>
</comment>
<evidence type="ECO:0000256" key="1">
    <source>
        <dbReference type="ARBA" id="ARBA00001971"/>
    </source>
</evidence>
<keyword evidence="9 13" id="KW-0560">Oxidoreductase</keyword>
<dbReference type="InterPro" id="IPR002401">
    <property type="entry name" value="Cyt_P450_E_grp-I"/>
</dbReference>
<name>A0ABP1NA12_XYLVO</name>
<evidence type="ECO:0000256" key="2">
    <source>
        <dbReference type="ARBA" id="ARBA00004174"/>
    </source>
</evidence>
<organism evidence="15 16">
    <name type="scientific">Xylocopa violacea</name>
    <name type="common">Violet carpenter bee</name>
    <name type="synonym">Apis violacea</name>
    <dbReference type="NCBI Taxonomy" id="135666"/>
    <lineage>
        <taxon>Eukaryota</taxon>
        <taxon>Metazoa</taxon>
        <taxon>Ecdysozoa</taxon>
        <taxon>Arthropoda</taxon>
        <taxon>Hexapoda</taxon>
        <taxon>Insecta</taxon>
        <taxon>Pterygota</taxon>
        <taxon>Neoptera</taxon>
        <taxon>Endopterygota</taxon>
        <taxon>Hymenoptera</taxon>
        <taxon>Apocrita</taxon>
        <taxon>Aculeata</taxon>
        <taxon>Apoidea</taxon>
        <taxon>Anthophila</taxon>
        <taxon>Apidae</taxon>
        <taxon>Xylocopa</taxon>
        <taxon>Xylocopa</taxon>
    </lineage>
</organism>
<evidence type="ECO:0000256" key="10">
    <source>
        <dbReference type="ARBA" id="ARBA00023004"/>
    </source>
</evidence>
<dbReference type="CDD" id="cd11056">
    <property type="entry name" value="CYP6-like"/>
    <property type="match status" value="1"/>
</dbReference>
<evidence type="ECO:0000256" key="5">
    <source>
        <dbReference type="ARBA" id="ARBA00022617"/>
    </source>
</evidence>
<evidence type="ECO:0000256" key="7">
    <source>
        <dbReference type="ARBA" id="ARBA00022824"/>
    </source>
</evidence>
<keyword evidence="6 13" id="KW-0479">Metal-binding</keyword>
<evidence type="ECO:0000313" key="15">
    <source>
        <dbReference type="EMBL" id="CAL7936764.1"/>
    </source>
</evidence>
<keyword evidence="8" id="KW-0492">Microsome</keyword>
<evidence type="ECO:0000256" key="11">
    <source>
        <dbReference type="ARBA" id="ARBA00023033"/>
    </source>
</evidence>
<evidence type="ECO:0000256" key="9">
    <source>
        <dbReference type="ARBA" id="ARBA00023002"/>
    </source>
</evidence>
<dbReference type="PROSITE" id="PS00086">
    <property type="entry name" value="CYTOCHROME_P450"/>
    <property type="match status" value="1"/>
</dbReference>
<comment type="caution">
    <text evidence="15">The sequence shown here is derived from an EMBL/GenBank/DDBJ whole genome shotgun (WGS) entry which is preliminary data.</text>
</comment>
<dbReference type="Proteomes" id="UP001642520">
    <property type="component" value="Unassembled WGS sequence"/>
</dbReference>
<dbReference type="PRINTS" id="PR00463">
    <property type="entry name" value="EP450I"/>
</dbReference>
<sequence>MASPLLTLVVGAFALLCFYLYIKYTYWKRYGVPTAKGWYPFVGHIWSIVMGKIGYTEMVREIYDDHKDSSVVGIYKAMKPVLLIRDPNLVKSVLQSNFPSFSDNGNKVQPDADPLLIKNPFFTNGEEWKVGRKRLTYAFSNVRLRTLFTAVCVVCKKLTDFLDKRLKSTSKYEVEMKYLFSKFTGEVVANAGLGIEGLCFEDKVHPNAFDQIGQTMFKPSLLVGFINQLILLLPEINRFLKLSFVPKNVDKYFRKIVTENLEIRRKESTPRNDFIQLMIDLQKTGETLDIESVAAHALSFYIDGYETSSITLSFIGYQLAAHPDVQEKLRSEVKSTIEKHGGELTFDALKDMTYMDFVMNESQRCYPALGYMSKLCTDEIELEGSDGLRLRMKPGTEIVISIDGLHRDEKYWPDPDTFDPNRFSDERKQTIEKMAFLPFGEGPRMCVGMRMALLQMKACLATMMLNYKIELSPRTQLPLKISPSSFLSVAEGGIWVYISKL</sequence>
<keyword evidence="14" id="KW-0812">Transmembrane</keyword>
<evidence type="ECO:0000256" key="6">
    <source>
        <dbReference type="ARBA" id="ARBA00022723"/>
    </source>
</evidence>
<evidence type="ECO:0000256" key="4">
    <source>
        <dbReference type="ARBA" id="ARBA00010617"/>
    </source>
</evidence>
<protein>
    <recommendedName>
        <fullName evidence="17">Cytochrome P450</fullName>
    </recommendedName>
</protein>
<evidence type="ECO:0000313" key="16">
    <source>
        <dbReference type="Proteomes" id="UP001642520"/>
    </source>
</evidence>
<dbReference type="EMBL" id="CAXAJV020001287">
    <property type="protein sequence ID" value="CAL7936764.1"/>
    <property type="molecule type" value="Genomic_DNA"/>
</dbReference>
<dbReference type="PANTHER" id="PTHR24292:SF104">
    <property type="entry name" value="CYTOCHROME P450 308A1-RELATED"/>
    <property type="match status" value="1"/>
</dbReference>
<comment type="similarity">
    <text evidence="4 13">Belongs to the cytochrome P450 family.</text>
</comment>
<reference evidence="15 16" key="1">
    <citation type="submission" date="2024-08" db="EMBL/GenBank/DDBJ databases">
        <authorList>
            <person name="Will J Nash"/>
            <person name="Angela Man"/>
            <person name="Seanna McTaggart"/>
            <person name="Kendall Baker"/>
            <person name="Tom Barker"/>
            <person name="Leah Catchpole"/>
            <person name="Alex Durrant"/>
            <person name="Karim Gharbi"/>
            <person name="Naomi Irish"/>
            <person name="Gemy Kaithakottil"/>
            <person name="Debby Ku"/>
            <person name="Aaliyah Providence"/>
            <person name="Felix Shaw"/>
            <person name="David Swarbreck"/>
            <person name="Chris Watkins"/>
            <person name="Ann M. McCartney"/>
            <person name="Giulio Formenti"/>
            <person name="Alice Mouton"/>
            <person name="Noel Vella"/>
            <person name="Bjorn M von Reumont"/>
            <person name="Adriana Vella"/>
            <person name="Wilfried Haerty"/>
        </authorList>
    </citation>
    <scope>NUCLEOTIDE SEQUENCE [LARGE SCALE GENOMIC DNA]</scope>
</reference>
<keyword evidence="14" id="KW-1133">Transmembrane helix</keyword>